<evidence type="ECO:0000256" key="1">
    <source>
        <dbReference type="SAM" id="Coils"/>
    </source>
</evidence>
<accession>A0A0D1LRM1</accession>
<proteinExistence type="predicted"/>
<name>A0A0D1LRM1_9LACO</name>
<evidence type="ECO:0000313" key="4">
    <source>
        <dbReference type="Proteomes" id="UP000032287"/>
    </source>
</evidence>
<organism evidence="3 4">
    <name type="scientific">Weissella cibaria</name>
    <dbReference type="NCBI Taxonomy" id="137591"/>
    <lineage>
        <taxon>Bacteria</taxon>
        <taxon>Bacillati</taxon>
        <taxon>Bacillota</taxon>
        <taxon>Bacilli</taxon>
        <taxon>Lactobacillales</taxon>
        <taxon>Lactobacillaceae</taxon>
        <taxon>Weissella</taxon>
    </lineage>
</organism>
<keyword evidence="1" id="KW-0175">Coiled coil</keyword>
<evidence type="ECO:0000256" key="2">
    <source>
        <dbReference type="SAM" id="Phobius"/>
    </source>
</evidence>
<feature type="transmembrane region" description="Helical" evidence="2">
    <location>
        <begin position="73"/>
        <end position="91"/>
    </location>
</feature>
<keyword evidence="2" id="KW-0812">Transmembrane</keyword>
<evidence type="ECO:0008006" key="5">
    <source>
        <dbReference type="Google" id="ProtNLM"/>
    </source>
</evidence>
<feature type="coiled-coil region" evidence="1">
    <location>
        <begin position="22"/>
        <end position="49"/>
    </location>
</feature>
<gene>
    <name evidence="3" type="ORF">QX99_00886</name>
</gene>
<dbReference type="EMBL" id="JWHU01000012">
    <property type="protein sequence ID" value="KIU21127.1"/>
    <property type="molecule type" value="Genomic_DNA"/>
</dbReference>
<dbReference type="PATRIC" id="fig|137591.25.peg.856"/>
<keyword evidence="2" id="KW-1133">Transmembrane helix</keyword>
<comment type="caution">
    <text evidence="3">The sequence shown here is derived from an EMBL/GenBank/DDBJ whole genome shotgun (WGS) entry which is preliminary data.</text>
</comment>
<dbReference type="RefSeq" id="WP_152615602.1">
    <property type="nucleotide sequence ID" value="NZ_JALOCT010000004.1"/>
</dbReference>
<sequence length="95" mass="11418">MVNPKERYVTYEAFNDFKHSDFQEVKDDIKDLRGEVKELRGDVTEIRVELTELRGDMKVLTQRMDGIVTSLNWYKYVFVLVVLLPFIERWVSRFI</sequence>
<protein>
    <recommendedName>
        <fullName evidence="5">DUF1640 domain-containing protein</fullName>
    </recommendedName>
</protein>
<dbReference type="Gene3D" id="1.20.5.190">
    <property type="match status" value="1"/>
</dbReference>
<evidence type="ECO:0000313" key="3">
    <source>
        <dbReference type="EMBL" id="KIU21127.1"/>
    </source>
</evidence>
<keyword evidence="2" id="KW-0472">Membrane</keyword>
<dbReference type="Proteomes" id="UP000032287">
    <property type="component" value="Unassembled WGS sequence"/>
</dbReference>
<keyword evidence="4" id="KW-1185">Reference proteome</keyword>
<reference evidence="3 4" key="1">
    <citation type="journal article" date="2015" name="Microbiology (Mosc.)">
        <title>Genomics of the Weissella cibaria species with an examination of its metabolic traits.</title>
        <authorList>
            <person name="Lynch K.M."/>
            <person name="Lucid A."/>
            <person name="Arendt E.K."/>
            <person name="Sleator R.D."/>
            <person name="Lucey B."/>
            <person name="Coffey A."/>
        </authorList>
    </citation>
    <scope>NUCLEOTIDE SEQUENCE [LARGE SCALE GENOMIC DNA]</scope>
    <source>
        <strain evidence="3 4">MG1</strain>
    </source>
</reference>
<dbReference type="SUPFAM" id="SSF58100">
    <property type="entry name" value="Bacterial hemolysins"/>
    <property type="match status" value="1"/>
</dbReference>
<dbReference type="AlphaFoldDB" id="A0A0D1LRM1"/>
<dbReference type="STRING" id="137591.AO080_04910"/>